<sequence length="49" mass="5453">MPFRKPSYPTKREIADGMVPFTGWAVNLRCVKGIYFSSLPVVHIDGASL</sequence>
<evidence type="ECO:0000313" key="2">
    <source>
        <dbReference type="Proteomes" id="UP000029224"/>
    </source>
</evidence>
<proteinExistence type="predicted"/>
<evidence type="ECO:0000313" key="1">
    <source>
        <dbReference type="EMBL" id="GAL35310.1"/>
    </source>
</evidence>
<dbReference type="Proteomes" id="UP000029224">
    <property type="component" value="Unassembled WGS sequence"/>
</dbReference>
<accession>A0A090T5P6</accession>
<dbReference type="EMBL" id="BBMT01000006">
    <property type="protein sequence ID" value="GAL35310.1"/>
    <property type="molecule type" value="Genomic_DNA"/>
</dbReference>
<gene>
    <name evidence="1" type="ORF">JCM19240_3680</name>
</gene>
<keyword evidence="2" id="KW-1185">Reference proteome</keyword>
<dbReference type="AlphaFoldDB" id="A0A090T5P6"/>
<comment type="caution">
    <text evidence="1">The sequence shown here is derived from an EMBL/GenBank/DDBJ whole genome shotgun (WGS) entry which is preliminary data.</text>
</comment>
<organism evidence="1 2">
    <name type="scientific">Vibrio maritimus</name>
    <dbReference type="NCBI Taxonomy" id="990268"/>
    <lineage>
        <taxon>Bacteria</taxon>
        <taxon>Pseudomonadati</taxon>
        <taxon>Pseudomonadota</taxon>
        <taxon>Gammaproteobacteria</taxon>
        <taxon>Vibrionales</taxon>
        <taxon>Vibrionaceae</taxon>
        <taxon>Vibrio</taxon>
    </lineage>
</organism>
<reference evidence="1 2" key="2">
    <citation type="submission" date="2014-09" db="EMBL/GenBank/DDBJ databases">
        <authorList>
            <consortium name="NBRP consortium"/>
            <person name="Sawabe T."/>
            <person name="Meirelles P."/>
            <person name="Nakanishi M."/>
            <person name="Sayaka M."/>
            <person name="Hattori M."/>
            <person name="Ohkuma M."/>
        </authorList>
    </citation>
    <scope>NUCLEOTIDE SEQUENCE [LARGE SCALE GENOMIC DNA]</scope>
    <source>
        <strain evidence="1 2">JCM 19240</strain>
    </source>
</reference>
<reference evidence="1 2" key="1">
    <citation type="submission" date="2014-09" db="EMBL/GenBank/DDBJ databases">
        <title>Vibrio maritimus JCM 19240. (C210) whole genome shotgun sequence.</title>
        <authorList>
            <person name="Sawabe T."/>
            <person name="Meirelles P."/>
            <person name="Nakanishi M."/>
            <person name="Sayaka M."/>
            <person name="Hattori M."/>
            <person name="Ohkuma M."/>
        </authorList>
    </citation>
    <scope>NUCLEOTIDE SEQUENCE [LARGE SCALE GENOMIC DNA]</scope>
    <source>
        <strain evidence="1 2">JCM 19240</strain>
    </source>
</reference>
<name>A0A090T5P6_9VIBR</name>
<protein>
    <submittedName>
        <fullName evidence="1">Uncharacterized protein</fullName>
    </submittedName>
</protein>